<dbReference type="AlphaFoldDB" id="A0A7U6GJI7"/>
<feature type="transmembrane region" description="Helical" evidence="1">
    <location>
        <begin position="5"/>
        <end position="25"/>
    </location>
</feature>
<dbReference type="RefSeq" id="WP_041067862.1">
    <property type="nucleotide sequence ID" value="NZ_AP012273.1"/>
</dbReference>
<dbReference type="KEGG" id="tbn:TBH_C1819"/>
<proteinExistence type="predicted"/>
<reference evidence="2 3" key="1">
    <citation type="journal article" date="2014" name="PLoS ONE">
        <title>Physiological and genomic features of a novel sulfur-oxidizing gammaproteobacterium belonging to a previously uncultivated symbiotic lineage isolated from a hydrothermal vent.</title>
        <authorList>
            <person name="Nunoura T."/>
            <person name="Takaki Y."/>
            <person name="Kazama H."/>
            <person name="Kakuta J."/>
            <person name="Shimamura S."/>
            <person name="Makita H."/>
            <person name="Hirai M."/>
            <person name="Miyazaki M."/>
            <person name="Takai K."/>
        </authorList>
    </citation>
    <scope>NUCLEOTIDE SEQUENCE [LARGE SCALE GENOMIC DNA]</scope>
    <source>
        <strain evidence="2 3">Hiromi1</strain>
    </source>
</reference>
<accession>A0A7U6GJI7</accession>
<dbReference type="EMBL" id="AP012273">
    <property type="protein sequence ID" value="BAO44735.1"/>
    <property type="molecule type" value="Genomic_DNA"/>
</dbReference>
<evidence type="ECO:0000256" key="1">
    <source>
        <dbReference type="SAM" id="Phobius"/>
    </source>
</evidence>
<feature type="transmembrane region" description="Helical" evidence="1">
    <location>
        <begin position="115"/>
        <end position="135"/>
    </location>
</feature>
<keyword evidence="3" id="KW-1185">Reference proteome</keyword>
<evidence type="ECO:0000313" key="2">
    <source>
        <dbReference type="EMBL" id="BAO44735.1"/>
    </source>
</evidence>
<keyword evidence="1" id="KW-1133">Transmembrane helix</keyword>
<dbReference type="Proteomes" id="UP000031631">
    <property type="component" value="Chromosome"/>
</dbReference>
<protein>
    <submittedName>
        <fullName evidence="2">Uncharacterized protein</fullName>
    </submittedName>
</protein>
<evidence type="ECO:0000313" key="3">
    <source>
        <dbReference type="Proteomes" id="UP000031631"/>
    </source>
</evidence>
<feature type="transmembrane region" description="Helical" evidence="1">
    <location>
        <begin position="83"/>
        <end position="103"/>
    </location>
</feature>
<gene>
    <name evidence="2" type="ORF">TBH_C1819</name>
</gene>
<sequence length="150" mass="16263">MKGKLLPVVASLLLMTLGVLLYYSATPYMNIYLVPVIKSLGSEPTRLILAAVLALVAFAGALIAGFFSVFLFEMVSGGYRPSVMSLIYATPIVVIQLSMIAMAYLNGTNVSLDVFWLDLGEVIAIYLGYLLTAWAGRRVARRFFAAEAPS</sequence>
<feature type="transmembrane region" description="Helical" evidence="1">
    <location>
        <begin position="45"/>
        <end position="71"/>
    </location>
</feature>
<keyword evidence="1" id="KW-0472">Membrane</keyword>
<keyword evidence="1" id="KW-0812">Transmembrane</keyword>
<organism evidence="2 3">
    <name type="scientific">Thiolapillus brandeum</name>
    <dbReference type="NCBI Taxonomy" id="1076588"/>
    <lineage>
        <taxon>Bacteria</taxon>
        <taxon>Pseudomonadati</taxon>
        <taxon>Pseudomonadota</taxon>
        <taxon>Gammaproteobacteria</taxon>
        <taxon>Chromatiales</taxon>
        <taxon>Sedimenticolaceae</taxon>
        <taxon>Thiolapillus</taxon>
    </lineage>
</organism>
<name>A0A7U6GJI7_9GAMM</name>